<dbReference type="AlphaFoldDB" id="A0A7C4X9P5"/>
<dbReference type="GO" id="GO:0005524">
    <property type="term" value="F:ATP binding"/>
    <property type="evidence" value="ECO:0007669"/>
    <property type="project" value="InterPro"/>
</dbReference>
<dbReference type="GO" id="GO:0006310">
    <property type="term" value="P:DNA recombination"/>
    <property type="evidence" value="ECO:0007669"/>
    <property type="project" value="InterPro"/>
</dbReference>
<dbReference type="GO" id="GO:0003910">
    <property type="term" value="F:DNA ligase (ATP) activity"/>
    <property type="evidence" value="ECO:0007669"/>
    <property type="project" value="InterPro"/>
</dbReference>
<dbReference type="Gene3D" id="3.30.470.30">
    <property type="entry name" value="DNA ligase/mRNA capping enzyme"/>
    <property type="match status" value="1"/>
</dbReference>
<dbReference type="EMBL" id="DTGZ01000149">
    <property type="protein sequence ID" value="HGV98212.1"/>
    <property type="molecule type" value="Genomic_DNA"/>
</dbReference>
<dbReference type="InterPro" id="IPR012310">
    <property type="entry name" value="DNA_ligase_ATP-dep_cent"/>
</dbReference>
<proteinExistence type="predicted"/>
<dbReference type="InterPro" id="IPR029710">
    <property type="entry name" value="LIG4"/>
</dbReference>
<dbReference type="SUPFAM" id="SSF56091">
    <property type="entry name" value="DNA ligase/mRNA capping enzyme, catalytic domain"/>
    <property type="match status" value="1"/>
</dbReference>
<feature type="domain" description="ATP-dependent DNA ligase family profile" evidence="1">
    <location>
        <begin position="95"/>
        <end position="190"/>
    </location>
</feature>
<gene>
    <name evidence="2" type="ORF">ENV60_07945</name>
</gene>
<sequence>MIIAPVWLMQPIPYFGEELEGEWIFEPKIDGWRMEVVIHNTERIEFWGRRLEKKPDWTKKLEYLKNFLNQLPSGTILDTELYSTGGRRFIPSLFAKNRKKEPIVYVFDIIYKDNKFLGELPLIRRKEILSTLHLKEPFLLIEYQILRDIKRDFDSAVKRGAEGIIIKKIDSPYWVGRDGPIATHYWRKIK</sequence>
<accession>A0A7C4X9P5</accession>
<dbReference type="PROSITE" id="PS50160">
    <property type="entry name" value="DNA_LIGASE_A3"/>
    <property type="match status" value="1"/>
</dbReference>
<organism evidence="2">
    <name type="scientific">candidate division WOR-3 bacterium</name>
    <dbReference type="NCBI Taxonomy" id="2052148"/>
    <lineage>
        <taxon>Bacteria</taxon>
        <taxon>Bacteria division WOR-3</taxon>
    </lineage>
</organism>
<dbReference type="PANTHER" id="PTHR45997">
    <property type="entry name" value="DNA LIGASE 4"/>
    <property type="match status" value="1"/>
</dbReference>
<evidence type="ECO:0000259" key="1">
    <source>
        <dbReference type="PROSITE" id="PS50160"/>
    </source>
</evidence>
<protein>
    <recommendedName>
        <fullName evidence="1">ATP-dependent DNA ligase family profile domain-containing protein</fullName>
    </recommendedName>
</protein>
<reference evidence="2" key="1">
    <citation type="journal article" date="2020" name="mSystems">
        <title>Genome- and Community-Level Interaction Insights into Carbon Utilization and Element Cycling Functions of Hydrothermarchaeota in Hydrothermal Sediment.</title>
        <authorList>
            <person name="Zhou Z."/>
            <person name="Liu Y."/>
            <person name="Xu W."/>
            <person name="Pan J."/>
            <person name="Luo Z.H."/>
            <person name="Li M."/>
        </authorList>
    </citation>
    <scope>NUCLEOTIDE SEQUENCE [LARGE SCALE GENOMIC DNA]</scope>
    <source>
        <strain evidence="2">SpSt-774</strain>
    </source>
</reference>
<evidence type="ECO:0000313" key="2">
    <source>
        <dbReference type="EMBL" id="HGV98212.1"/>
    </source>
</evidence>
<name>A0A7C4X9P5_UNCW3</name>
<dbReference type="GO" id="GO:0006303">
    <property type="term" value="P:double-strand break repair via nonhomologous end joining"/>
    <property type="evidence" value="ECO:0007669"/>
    <property type="project" value="TreeGrafter"/>
</dbReference>
<dbReference type="Gene3D" id="3.30.1490.70">
    <property type="match status" value="1"/>
</dbReference>
<dbReference type="GO" id="GO:0006297">
    <property type="term" value="P:nucleotide-excision repair, DNA gap filling"/>
    <property type="evidence" value="ECO:0007669"/>
    <property type="project" value="TreeGrafter"/>
</dbReference>
<dbReference type="PANTHER" id="PTHR45997:SF1">
    <property type="entry name" value="DNA LIGASE 4"/>
    <property type="match status" value="1"/>
</dbReference>
<dbReference type="Pfam" id="PF01068">
    <property type="entry name" value="DNA_ligase_A_M"/>
    <property type="match status" value="1"/>
</dbReference>
<comment type="caution">
    <text evidence="2">The sequence shown here is derived from an EMBL/GenBank/DDBJ whole genome shotgun (WGS) entry which is preliminary data.</text>
</comment>
<dbReference type="GO" id="GO:0003677">
    <property type="term" value="F:DNA binding"/>
    <property type="evidence" value="ECO:0007669"/>
    <property type="project" value="InterPro"/>
</dbReference>